<proteinExistence type="predicted"/>
<accession>A0A6G3QQ39</accession>
<comment type="caution">
    <text evidence="1">The sequence shown here is derived from an EMBL/GenBank/DDBJ whole genome shotgun (WGS) entry which is preliminary data.</text>
</comment>
<dbReference type="Pfam" id="PF04134">
    <property type="entry name" value="DCC1-like"/>
    <property type="match status" value="1"/>
</dbReference>
<dbReference type="InterPro" id="IPR007263">
    <property type="entry name" value="DCC1-like"/>
</dbReference>
<name>A0A6G3QQ39_9ACTN</name>
<dbReference type="RefSeq" id="WP_164337925.1">
    <property type="nucleotide sequence ID" value="NZ_JAAGMD010000119.1"/>
</dbReference>
<dbReference type="GO" id="GO:0015035">
    <property type="term" value="F:protein-disulfide reductase activity"/>
    <property type="evidence" value="ECO:0007669"/>
    <property type="project" value="InterPro"/>
</dbReference>
<gene>
    <name evidence="1" type="ORF">G3I53_04400</name>
</gene>
<dbReference type="AlphaFoldDB" id="A0A6G3QQ39"/>
<organism evidence="1">
    <name type="scientific">Streptomyces sp. SID14436</name>
    <dbReference type="NCBI Taxonomy" id="2706070"/>
    <lineage>
        <taxon>Bacteria</taxon>
        <taxon>Bacillati</taxon>
        <taxon>Actinomycetota</taxon>
        <taxon>Actinomycetes</taxon>
        <taxon>Kitasatosporales</taxon>
        <taxon>Streptomycetaceae</taxon>
        <taxon>Streptomyces</taxon>
    </lineage>
</organism>
<sequence>MRTRPVLVYDGDCRFCTSSVAVLQRLLRADCTTTPWQHADLTSLGTTEQRATYEALWITPTGTVYGGAQAVARLLLRAGKGWACLGALLTLPPMRRLAHGVYRLIADNRDRLPGGTAACALPPDRRGRP</sequence>
<evidence type="ECO:0000313" key="1">
    <source>
        <dbReference type="EMBL" id="NEA85310.1"/>
    </source>
</evidence>
<protein>
    <submittedName>
        <fullName evidence="1">DUF393 domain-containing protein</fullName>
    </submittedName>
</protein>
<reference evidence="1" key="1">
    <citation type="submission" date="2020-01" db="EMBL/GenBank/DDBJ databases">
        <title>Insect and environment-associated Actinomycetes.</title>
        <authorList>
            <person name="Currrie C."/>
            <person name="Chevrette M."/>
            <person name="Carlson C."/>
            <person name="Stubbendieck R."/>
            <person name="Wendt-Pienkowski E."/>
        </authorList>
    </citation>
    <scope>NUCLEOTIDE SEQUENCE</scope>
    <source>
        <strain evidence="1">SID14436</strain>
    </source>
</reference>
<dbReference type="EMBL" id="JAAGMD010000119">
    <property type="protein sequence ID" value="NEA85310.1"/>
    <property type="molecule type" value="Genomic_DNA"/>
</dbReference>